<accession>A0AA41XML6</accession>
<organism evidence="4 7">
    <name type="scientific">Mycobacterium alsense</name>
    <dbReference type="NCBI Taxonomy" id="324058"/>
    <lineage>
        <taxon>Bacteria</taxon>
        <taxon>Bacillati</taxon>
        <taxon>Actinomycetota</taxon>
        <taxon>Actinomycetes</taxon>
        <taxon>Mycobacteriales</taxon>
        <taxon>Mycobacteriaceae</taxon>
        <taxon>Mycobacterium</taxon>
    </lineage>
</organism>
<keyword evidence="2" id="KW-0732">Signal</keyword>
<sequence length="261" mass="25818">MLTGITTHVAALVTAVAALSAAPILRAAAAAADPSQDDQFLAILEQEDIPAVKNVPSLIATAHKVCRKLDGGMPVGDVVNMMVNDAYAVDPPERLYPHDRLARTETRFVIAAVEAYCPGDRSKIASVMANPVPGPNSPMHRASYTRGAPTGAVAPAGITAPDPPQIPAPPPPTAKDLTPPRPVAAPPPPQRPPPPPQLPPPPQQSPPAPAAPQPGSGAGGGGGSAGGGDGGSGGGSGGGGAGPAQPAPEPAMPPGFVRLAP</sequence>
<dbReference type="EMBL" id="MVHD01000002">
    <property type="protein sequence ID" value="OQZ93556.1"/>
    <property type="molecule type" value="Genomic_DNA"/>
</dbReference>
<feature type="compositionally biased region" description="Pro residues" evidence="1">
    <location>
        <begin position="161"/>
        <end position="212"/>
    </location>
</feature>
<feature type="domain" description="DUF732" evidence="3">
    <location>
        <begin position="36"/>
        <end position="118"/>
    </location>
</feature>
<dbReference type="AlphaFoldDB" id="A0AA41XML6"/>
<name>A0AA41XML6_9MYCO</name>
<dbReference type="InterPro" id="IPR007969">
    <property type="entry name" value="DUF732"/>
</dbReference>
<evidence type="ECO:0000259" key="3">
    <source>
        <dbReference type="Pfam" id="PF05305"/>
    </source>
</evidence>
<evidence type="ECO:0000313" key="4">
    <source>
        <dbReference type="EMBL" id="MCV7378122.1"/>
    </source>
</evidence>
<reference evidence="5 6" key="1">
    <citation type="submission" date="2017-02" db="EMBL/GenBank/DDBJ databases">
        <title>The new phylogeny of genus Mycobacterium.</title>
        <authorList>
            <person name="Tortoli E."/>
            <person name="Trovato A."/>
            <person name="Cirillo D.M."/>
        </authorList>
    </citation>
    <scope>NUCLEOTIDE SEQUENCE [LARGE SCALE GENOMIC DNA]</scope>
    <source>
        <strain evidence="5 6">DSM 45230</strain>
    </source>
</reference>
<evidence type="ECO:0000313" key="5">
    <source>
        <dbReference type="EMBL" id="OQZ93556.1"/>
    </source>
</evidence>
<gene>
    <name evidence="5" type="ORF">BST11_01870</name>
    <name evidence="4" type="ORF">H7K38_05570</name>
</gene>
<evidence type="ECO:0000313" key="6">
    <source>
        <dbReference type="Proteomes" id="UP000192319"/>
    </source>
</evidence>
<proteinExistence type="predicted"/>
<evidence type="ECO:0000256" key="2">
    <source>
        <dbReference type="SAM" id="SignalP"/>
    </source>
</evidence>
<dbReference type="EMBL" id="JACKVH010000012">
    <property type="protein sequence ID" value="MCV7378122.1"/>
    <property type="molecule type" value="Genomic_DNA"/>
</dbReference>
<reference evidence="4" key="3">
    <citation type="journal article" date="2022" name="BMC Genomics">
        <title>Comparative genome analysis of mycobacteria focusing on tRNA and non-coding RNA.</title>
        <authorList>
            <person name="Behra P.R.K."/>
            <person name="Pettersson B.M.F."/>
            <person name="Ramesh M."/>
            <person name="Das S."/>
            <person name="Dasgupta S."/>
            <person name="Kirsebom L.A."/>
        </authorList>
    </citation>
    <scope>NUCLEOTIDE SEQUENCE</scope>
    <source>
        <strain evidence="4">CCUG 55640</strain>
    </source>
</reference>
<dbReference type="RefSeq" id="WP_083136467.1">
    <property type="nucleotide sequence ID" value="NZ_JACKVH010000012.1"/>
</dbReference>
<protein>
    <submittedName>
        <fullName evidence="4">DUF732 domain-containing protein</fullName>
    </submittedName>
</protein>
<feature type="compositionally biased region" description="Gly residues" evidence="1">
    <location>
        <begin position="216"/>
        <end position="242"/>
    </location>
</feature>
<comment type="caution">
    <text evidence="4">The sequence shown here is derived from an EMBL/GenBank/DDBJ whole genome shotgun (WGS) entry which is preliminary data.</text>
</comment>
<dbReference type="Proteomes" id="UP001141650">
    <property type="component" value="Unassembled WGS sequence"/>
</dbReference>
<feature type="signal peptide" evidence="2">
    <location>
        <begin position="1"/>
        <end position="27"/>
    </location>
</feature>
<evidence type="ECO:0000313" key="7">
    <source>
        <dbReference type="Proteomes" id="UP001141650"/>
    </source>
</evidence>
<keyword evidence="6" id="KW-1185">Reference proteome</keyword>
<reference evidence="4" key="2">
    <citation type="submission" date="2020-07" db="EMBL/GenBank/DDBJ databases">
        <authorList>
            <person name="Pettersson B.M.F."/>
            <person name="Behra P.R.K."/>
            <person name="Ramesh M."/>
            <person name="Das S."/>
            <person name="Dasgupta S."/>
            <person name="Kirsebom L.A."/>
        </authorList>
    </citation>
    <scope>NUCLEOTIDE SEQUENCE</scope>
    <source>
        <strain evidence="4">CCUG 55640</strain>
    </source>
</reference>
<evidence type="ECO:0000256" key="1">
    <source>
        <dbReference type="SAM" id="MobiDB-lite"/>
    </source>
</evidence>
<dbReference type="Pfam" id="PF05305">
    <property type="entry name" value="DUF732"/>
    <property type="match status" value="1"/>
</dbReference>
<feature type="chain" id="PRO_5041211151" evidence="2">
    <location>
        <begin position="28"/>
        <end position="261"/>
    </location>
</feature>
<dbReference type="Proteomes" id="UP000192319">
    <property type="component" value="Unassembled WGS sequence"/>
</dbReference>
<feature type="region of interest" description="Disordered" evidence="1">
    <location>
        <begin position="128"/>
        <end position="261"/>
    </location>
</feature>